<reference evidence="7 8" key="1">
    <citation type="journal article" date="2015" name="Antonie Van Leeuwenhoek">
        <title>Prauserella endophytica sp. nov., an endophytic actinobacterium isolated from Tamarix taklamakanensis.</title>
        <authorList>
            <person name="Liu J.M."/>
            <person name="Habden X."/>
            <person name="Guo L."/>
            <person name="Tuo L."/>
            <person name="Jiang Z.K."/>
            <person name="Liu S.W."/>
            <person name="Liu X.F."/>
            <person name="Chen L."/>
            <person name="Li R.F."/>
            <person name="Zhang Y.Q."/>
            <person name="Sun C.H."/>
        </authorList>
    </citation>
    <scope>NUCLEOTIDE SEQUENCE [LARGE SCALE GENOMIC DNA]</scope>
    <source>
        <strain evidence="7 8">CGMCC 4.7182</strain>
    </source>
</reference>
<keyword evidence="6" id="KW-0814">Transposable element</keyword>
<protein>
    <recommendedName>
        <fullName evidence="6">Mutator family transposase</fullName>
    </recommendedName>
</protein>
<evidence type="ECO:0000256" key="5">
    <source>
        <dbReference type="ARBA" id="ARBA00023172"/>
    </source>
</evidence>
<accession>A0ABY2RSS1</accession>
<dbReference type="EMBL" id="SWMS01000050">
    <property type="protein sequence ID" value="TKG58806.1"/>
    <property type="molecule type" value="Genomic_DNA"/>
</dbReference>
<gene>
    <name evidence="7" type="ORF">FCN18_37495</name>
</gene>
<evidence type="ECO:0000256" key="6">
    <source>
        <dbReference type="RuleBase" id="RU365089"/>
    </source>
</evidence>
<comment type="caution">
    <text evidence="7">The sequence shown here is derived from an EMBL/GenBank/DDBJ whole genome shotgun (WGS) entry which is preliminary data.</text>
</comment>
<evidence type="ECO:0000313" key="8">
    <source>
        <dbReference type="Proteomes" id="UP000309992"/>
    </source>
</evidence>
<comment type="function">
    <text evidence="1 6">Required for the transposition of the insertion element.</text>
</comment>
<evidence type="ECO:0000256" key="4">
    <source>
        <dbReference type="ARBA" id="ARBA00023125"/>
    </source>
</evidence>
<dbReference type="PANTHER" id="PTHR33217:SF8">
    <property type="entry name" value="MUTATOR FAMILY TRANSPOSASE"/>
    <property type="match status" value="1"/>
</dbReference>
<dbReference type="Pfam" id="PF00872">
    <property type="entry name" value="Transposase_mut"/>
    <property type="match status" value="1"/>
</dbReference>
<evidence type="ECO:0000313" key="7">
    <source>
        <dbReference type="EMBL" id="TKG58806.1"/>
    </source>
</evidence>
<dbReference type="InterPro" id="IPR001207">
    <property type="entry name" value="Transposase_mutator"/>
</dbReference>
<organism evidence="7 8">
    <name type="scientific">Prauserella endophytica</name>
    <dbReference type="NCBI Taxonomy" id="1592324"/>
    <lineage>
        <taxon>Bacteria</taxon>
        <taxon>Bacillati</taxon>
        <taxon>Actinomycetota</taxon>
        <taxon>Actinomycetes</taxon>
        <taxon>Pseudonocardiales</taxon>
        <taxon>Pseudonocardiaceae</taxon>
        <taxon>Prauserella</taxon>
        <taxon>Prauserella coralliicola group</taxon>
    </lineage>
</organism>
<sequence>MPFLAYPPDLRKLVYTTNEIESRNSRFRQATRRSGHFPNGQAALKVLYLVIRNPLKNRSNITGKVVHGER</sequence>
<keyword evidence="5 6" id="KW-0233">DNA recombination</keyword>
<evidence type="ECO:0000256" key="2">
    <source>
        <dbReference type="ARBA" id="ARBA00010961"/>
    </source>
</evidence>
<dbReference type="PANTHER" id="PTHR33217">
    <property type="entry name" value="TRANSPOSASE FOR INSERTION SEQUENCE ELEMENT IS1081"/>
    <property type="match status" value="1"/>
</dbReference>
<name>A0ABY2RSS1_9PSEU</name>
<proteinExistence type="inferred from homology"/>
<keyword evidence="4 6" id="KW-0238">DNA-binding</keyword>
<dbReference type="Proteomes" id="UP000309992">
    <property type="component" value="Unassembled WGS sequence"/>
</dbReference>
<comment type="similarity">
    <text evidence="2 6">Belongs to the transposase mutator family.</text>
</comment>
<evidence type="ECO:0000256" key="3">
    <source>
        <dbReference type="ARBA" id="ARBA00022578"/>
    </source>
</evidence>
<evidence type="ECO:0000256" key="1">
    <source>
        <dbReference type="ARBA" id="ARBA00002190"/>
    </source>
</evidence>
<keyword evidence="8" id="KW-1185">Reference proteome</keyword>
<keyword evidence="3 6" id="KW-0815">Transposition</keyword>